<keyword evidence="5" id="KW-0472">Membrane</keyword>
<evidence type="ECO:0000313" key="7">
    <source>
        <dbReference type="EMBL" id="VDK56992.1"/>
    </source>
</evidence>
<gene>
    <name evidence="7" type="ORF">GPUH_LOCUS7040</name>
</gene>
<dbReference type="OrthoDB" id="422637at2759"/>
<dbReference type="GO" id="GO:0006635">
    <property type="term" value="P:fatty acid beta-oxidation"/>
    <property type="evidence" value="ECO:0007669"/>
    <property type="project" value="TreeGrafter"/>
</dbReference>
<dbReference type="EMBL" id="UYRT01017533">
    <property type="protein sequence ID" value="VDK56992.1"/>
    <property type="molecule type" value="Genomic_DNA"/>
</dbReference>
<keyword evidence="4" id="KW-1133">Transmembrane helix</keyword>
<feature type="domain" description="ABC transporter" evidence="6">
    <location>
        <begin position="63"/>
        <end position="104"/>
    </location>
</feature>
<sequence>MFMVFEDVKRQVFLRETAISTECRTIAQNSDFSRIDGETVETNDTIRLCNVPIVTPTGDVIIQSFNLEICIGMHLFITGPNGCGKSSLFRILSGLWPLYGGRLERPRKTEMYYLPQRPYMSFGNLREQV</sequence>
<dbReference type="GO" id="GO:0016887">
    <property type="term" value="F:ATP hydrolysis activity"/>
    <property type="evidence" value="ECO:0007669"/>
    <property type="project" value="InterPro"/>
</dbReference>
<evidence type="ECO:0000313" key="8">
    <source>
        <dbReference type="Proteomes" id="UP000271098"/>
    </source>
</evidence>
<dbReference type="GO" id="GO:0007031">
    <property type="term" value="P:peroxisome organization"/>
    <property type="evidence" value="ECO:0007669"/>
    <property type="project" value="TreeGrafter"/>
</dbReference>
<proteinExistence type="inferred from homology"/>
<keyword evidence="8" id="KW-1185">Reference proteome</keyword>
<dbReference type="GO" id="GO:0015910">
    <property type="term" value="P:long-chain fatty acid import into peroxisome"/>
    <property type="evidence" value="ECO:0007669"/>
    <property type="project" value="TreeGrafter"/>
</dbReference>
<dbReference type="InterPro" id="IPR050835">
    <property type="entry name" value="ABC_transporter_sub-D"/>
</dbReference>
<evidence type="ECO:0000259" key="6">
    <source>
        <dbReference type="Pfam" id="PF00005"/>
    </source>
</evidence>
<reference evidence="9" key="1">
    <citation type="submission" date="2016-06" db="UniProtKB">
        <authorList>
            <consortium name="WormBaseParasite"/>
        </authorList>
    </citation>
    <scope>IDENTIFICATION</scope>
</reference>
<dbReference type="Gene3D" id="3.40.50.300">
    <property type="entry name" value="P-loop containing nucleotide triphosphate hydrolases"/>
    <property type="match status" value="1"/>
</dbReference>
<dbReference type="GO" id="GO:0042760">
    <property type="term" value="P:very long-chain fatty acid catabolic process"/>
    <property type="evidence" value="ECO:0007669"/>
    <property type="project" value="TreeGrafter"/>
</dbReference>
<dbReference type="PANTHER" id="PTHR11384">
    <property type="entry name" value="ATP-BINDING CASSETTE, SUB-FAMILY D MEMBER"/>
    <property type="match status" value="1"/>
</dbReference>
<keyword evidence="2" id="KW-0813">Transport</keyword>
<evidence type="ECO:0000256" key="5">
    <source>
        <dbReference type="ARBA" id="ARBA00023136"/>
    </source>
</evidence>
<dbReference type="WBParaSite" id="GPUH_0000704901-mRNA-1">
    <property type="protein sequence ID" value="GPUH_0000704901-mRNA-1"/>
    <property type="gene ID" value="GPUH_0000704901"/>
</dbReference>
<dbReference type="GO" id="GO:0005778">
    <property type="term" value="C:peroxisomal membrane"/>
    <property type="evidence" value="ECO:0007669"/>
    <property type="project" value="TreeGrafter"/>
</dbReference>
<protein>
    <submittedName>
        <fullName evidence="9">ABC transporter domain-containing protein</fullName>
    </submittedName>
</protein>
<dbReference type="AlphaFoldDB" id="A0A183DE99"/>
<organism evidence="9">
    <name type="scientific">Gongylonema pulchrum</name>
    <dbReference type="NCBI Taxonomy" id="637853"/>
    <lineage>
        <taxon>Eukaryota</taxon>
        <taxon>Metazoa</taxon>
        <taxon>Ecdysozoa</taxon>
        <taxon>Nematoda</taxon>
        <taxon>Chromadorea</taxon>
        <taxon>Rhabditida</taxon>
        <taxon>Spirurina</taxon>
        <taxon>Spiruromorpha</taxon>
        <taxon>Spiruroidea</taxon>
        <taxon>Gongylonematidae</taxon>
        <taxon>Gongylonema</taxon>
    </lineage>
</organism>
<evidence type="ECO:0000256" key="2">
    <source>
        <dbReference type="ARBA" id="ARBA00022448"/>
    </source>
</evidence>
<dbReference type="GO" id="GO:0005324">
    <property type="term" value="F:long-chain fatty acid transmembrane transporter activity"/>
    <property type="evidence" value="ECO:0007669"/>
    <property type="project" value="TreeGrafter"/>
</dbReference>
<evidence type="ECO:0000256" key="4">
    <source>
        <dbReference type="ARBA" id="ARBA00022989"/>
    </source>
</evidence>
<name>A0A183DE99_9BILA</name>
<dbReference type="GO" id="GO:0042626">
    <property type="term" value="F:ATPase-coupled transmembrane transporter activity"/>
    <property type="evidence" value="ECO:0007669"/>
    <property type="project" value="TreeGrafter"/>
</dbReference>
<reference evidence="7 8" key="2">
    <citation type="submission" date="2018-11" db="EMBL/GenBank/DDBJ databases">
        <authorList>
            <consortium name="Pathogen Informatics"/>
        </authorList>
    </citation>
    <scope>NUCLEOTIDE SEQUENCE [LARGE SCALE GENOMIC DNA]</scope>
</reference>
<dbReference type="SUPFAM" id="SSF52540">
    <property type="entry name" value="P-loop containing nucleoside triphosphate hydrolases"/>
    <property type="match status" value="1"/>
</dbReference>
<evidence type="ECO:0000313" key="9">
    <source>
        <dbReference type="WBParaSite" id="GPUH_0000704901-mRNA-1"/>
    </source>
</evidence>
<dbReference type="PANTHER" id="PTHR11384:SF67">
    <property type="entry name" value="ATP-BINDING CASSETTE SUB-FAMILY D MEMBER 1"/>
    <property type="match status" value="1"/>
</dbReference>
<accession>A0A183DE99</accession>
<dbReference type="Pfam" id="PF00005">
    <property type="entry name" value="ABC_tran"/>
    <property type="match status" value="1"/>
</dbReference>
<evidence type="ECO:0000256" key="1">
    <source>
        <dbReference type="ARBA" id="ARBA00008575"/>
    </source>
</evidence>
<dbReference type="Proteomes" id="UP000271098">
    <property type="component" value="Unassembled WGS sequence"/>
</dbReference>
<keyword evidence="3" id="KW-0812">Transmembrane</keyword>
<evidence type="ECO:0000256" key="3">
    <source>
        <dbReference type="ARBA" id="ARBA00022692"/>
    </source>
</evidence>
<dbReference type="InterPro" id="IPR003439">
    <property type="entry name" value="ABC_transporter-like_ATP-bd"/>
</dbReference>
<dbReference type="InterPro" id="IPR027417">
    <property type="entry name" value="P-loop_NTPase"/>
</dbReference>
<comment type="similarity">
    <text evidence="1">Belongs to the ABC transporter superfamily. ABCD family. Peroxisomal fatty acyl CoA transporter (TC 3.A.1.203) subfamily.</text>
</comment>
<dbReference type="GO" id="GO:0005524">
    <property type="term" value="F:ATP binding"/>
    <property type="evidence" value="ECO:0007669"/>
    <property type="project" value="InterPro"/>
</dbReference>